<sequence>MTSLAPDEWITLELISAPAEEAVIDGSTLNGLHDRGLVEMSADGWTVTPLGQSILGGATLAD</sequence>
<proteinExistence type="predicted"/>
<protein>
    <submittedName>
        <fullName evidence="1">Uncharacterized protein</fullName>
    </submittedName>
</protein>
<evidence type="ECO:0000313" key="1">
    <source>
        <dbReference type="EMBL" id="PZQ17877.1"/>
    </source>
</evidence>
<organism evidence="1 2">
    <name type="scientific">Ancylobacter novellus</name>
    <name type="common">Thiobacillus novellus</name>
    <dbReference type="NCBI Taxonomy" id="921"/>
    <lineage>
        <taxon>Bacteria</taxon>
        <taxon>Pseudomonadati</taxon>
        <taxon>Pseudomonadota</taxon>
        <taxon>Alphaproteobacteria</taxon>
        <taxon>Hyphomicrobiales</taxon>
        <taxon>Xanthobacteraceae</taxon>
        <taxon>Ancylobacter</taxon>
    </lineage>
</organism>
<dbReference type="EMBL" id="QFPN01000002">
    <property type="protein sequence ID" value="PZQ17877.1"/>
    <property type="molecule type" value="Genomic_DNA"/>
</dbReference>
<dbReference type="AlphaFoldDB" id="A0A2W5MDD0"/>
<dbReference type="Proteomes" id="UP000249577">
    <property type="component" value="Unassembled WGS sequence"/>
</dbReference>
<reference evidence="1 2" key="1">
    <citation type="submission" date="2017-08" db="EMBL/GenBank/DDBJ databases">
        <title>Infants hospitalized years apart are colonized by the same room-sourced microbial strains.</title>
        <authorList>
            <person name="Brooks B."/>
            <person name="Olm M.R."/>
            <person name="Firek B.A."/>
            <person name="Baker R."/>
            <person name="Thomas B.C."/>
            <person name="Morowitz M.J."/>
            <person name="Banfield J.F."/>
        </authorList>
    </citation>
    <scope>NUCLEOTIDE SEQUENCE [LARGE SCALE GENOMIC DNA]</scope>
    <source>
        <strain evidence="1">S2_005_003_R2_43</strain>
    </source>
</reference>
<comment type="caution">
    <text evidence="1">The sequence shown here is derived from an EMBL/GenBank/DDBJ whole genome shotgun (WGS) entry which is preliminary data.</text>
</comment>
<gene>
    <name evidence="1" type="ORF">DI565_03875</name>
</gene>
<evidence type="ECO:0000313" key="2">
    <source>
        <dbReference type="Proteomes" id="UP000249577"/>
    </source>
</evidence>
<name>A0A2W5MDD0_ANCNO</name>
<accession>A0A2W5MDD0</accession>